<evidence type="ECO:0000313" key="2">
    <source>
        <dbReference type="Proteomes" id="UP000461754"/>
    </source>
</evidence>
<comment type="caution">
    <text evidence="1">The sequence shown here is derived from an EMBL/GenBank/DDBJ whole genome shotgun (WGS) entry which is preliminary data.</text>
</comment>
<dbReference type="RefSeq" id="WP_154576288.1">
    <property type="nucleotide sequence ID" value="NZ_VUMO01000006.1"/>
</dbReference>
<keyword evidence="2" id="KW-1185">Reference proteome</keyword>
<dbReference type="Proteomes" id="UP000461754">
    <property type="component" value="Unassembled WGS sequence"/>
</dbReference>
<name>A0A7X2NFY9_9FIRM</name>
<proteinExistence type="predicted"/>
<dbReference type="EMBL" id="VUMO01000006">
    <property type="protein sequence ID" value="MSS19909.1"/>
    <property type="molecule type" value="Genomic_DNA"/>
</dbReference>
<gene>
    <name evidence="1" type="ORF">FYJ52_05805</name>
</gene>
<protein>
    <submittedName>
        <fullName evidence="1">Uncharacterized protein</fullName>
    </submittedName>
</protein>
<evidence type="ECO:0000313" key="1">
    <source>
        <dbReference type="EMBL" id="MSS19909.1"/>
    </source>
</evidence>
<sequence length="175" mass="20863">MSCFPLMEEQDFFVYYLYIVVRIEVIIIKATKKQIQAMKNLYQKSDVEALEKMIKLHWEKIKEIVNSDGDSTELANNVVMLFHLVFNERMHMLSTFDPKAYERAVNDVQDKKITQRDFSKLVFKNLDSAKQNFAFGQTYNSMDRLVSNTIKDIRVFMHKYPQYEESIRAIWQSEH</sequence>
<reference evidence="1 2" key="1">
    <citation type="submission" date="2019-08" db="EMBL/GenBank/DDBJ databases">
        <title>In-depth cultivation of the pig gut microbiome towards novel bacterial diversity and tailored functional studies.</title>
        <authorList>
            <person name="Wylensek D."/>
            <person name="Hitch T.C.A."/>
            <person name="Clavel T."/>
        </authorList>
    </citation>
    <scope>NUCLEOTIDE SEQUENCE [LARGE SCALE GENOMIC DNA]</scope>
    <source>
        <strain evidence="1 2">RF-744-FAT-4</strain>
    </source>
</reference>
<organism evidence="1 2">
    <name type="scientific">Pseudoramibacter porci</name>
    <dbReference type="NCBI Taxonomy" id="2606631"/>
    <lineage>
        <taxon>Bacteria</taxon>
        <taxon>Bacillati</taxon>
        <taxon>Bacillota</taxon>
        <taxon>Clostridia</taxon>
        <taxon>Eubacteriales</taxon>
        <taxon>Eubacteriaceae</taxon>
        <taxon>Pseudoramibacter</taxon>
    </lineage>
</organism>
<accession>A0A7X2NFY9</accession>
<dbReference type="AlphaFoldDB" id="A0A7X2NFY9"/>